<feature type="chain" id="PRO_5041272724" description="AA1-like domain-containing protein" evidence="6">
    <location>
        <begin position="18"/>
        <end position="150"/>
    </location>
</feature>
<evidence type="ECO:0000259" key="7">
    <source>
        <dbReference type="PROSITE" id="PS51895"/>
    </source>
</evidence>
<evidence type="ECO:0000313" key="9">
    <source>
        <dbReference type="Proteomes" id="UP001175261"/>
    </source>
</evidence>
<organism evidence="8 9">
    <name type="scientific">Sarocladium strictum</name>
    <name type="common">Black bundle disease fungus</name>
    <name type="synonym">Acremonium strictum</name>
    <dbReference type="NCBI Taxonomy" id="5046"/>
    <lineage>
        <taxon>Eukaryota</taxon>
        <taxon>Fungi</taxon>
        <taxon>Dikarya</taxon>
        <taxon>Ascomycota</taxon>
        <taxon>Pezizomycotina</taxon>
        <taxon>Sordariomycetes</taxon>
        <taxon>Hypocreomycetidae</taxon>
        <taxon>Hypocreales</taxon>
        <taxon>Sarocladiaceae</taxon>
        <taxon>Sarocladium</taxon>
    </lineage>
</organism>
<proteinExistence type="predicted"/>
<comment type="caution">
    <text evidence="8">The sequence shown here is derived from an EMBL/GenBank/DDBJ whole genome shotgun (WGS) entry which is preliminary data.</text>
</comment>
<name>A0AA39GBH8_SARSR</name>
<feature type="disulfide bond" evidence="5">
    <location>
        <begin position="122"/>
        <end position="134"/>
    </location>
</feature>
<evidence type="ECO:0000313" key="8">
    <source>
        <dbReference type="EMBL" id="KAK0384011.1"/>
    </source>
</evidence>
<keyword evidence="9" id="KW-1185">Reference proteome</keyword>
<evidence type="ECO:0000256" key="5">
    <source>
        <dbReference type="PROSITE-ProRule" id="PRU01243"/>
    </source>
</evidence>
<dbReference type="Gene3D" id="2.40.350.20">
    <property type="match status" value="1"/>
</dbReference>
<comment type="caution">
    <text evidence="5">Lacks conserved residue(s) required for the propagation of feature annotation.</text>
</comment>
<evidence type="ECO:0000256" key="1">
    <source>
        <dbReference type="ARBA" id="ARBA00004613"/>
    </source>
</evidence>
<dbReference type="InterPro" id="IPR032382">
    <property type="entry name" value="AltA1"/>
</dbReference>
<evidence type="ECO:0000256" key="3">
    <source>
        <dbReference type="ARBA" id="ARBA00022729"/>
    </source>
</evidence>
<protein>
    <recommendedName>
        <fullName evidence="7">AA1-like domain-containing protein</fullName>
    </recommendedName>
</protein>
<keyword evidence="3 6" id="KW-0732">Signal</keyword>
<comment type="subcellular location">
    <subcellularLocation>
        <location evidence="1">Secreted</location>
    </subcellularLocation>
</comment>
<reference evidence="8" key="1">
    <citation type="submission" date="2022-10" db="EMBL/GenBank/DDBJ databases">
        <title>Determination and structural analysis of whole genome sequence of Sarocladium strictum F4-1.</title>
        <authorList>
            <person name="Hu L."/>
            <person name="Jiang Y."/>
        </authorList>
    </citation>
    <scope>NUCLEOTIDE SEQUENCE</scope>
    <source>
        <strain evidence="8">F4-1</strain>
    </source>
</reference>
<feature type="signal peptide" evidence="6">
    <location>
        <begin position="1"/>
        <end position="17"/>
    </location>
</feature>
<dbReference type="AlphaFoldDB" id="A0AA39GBH8"/>
<keyword evidence="4 5" id="KW-1015">Disulfide bond</keyword>
<evidence type="ECO:0000256" key="4">
    <source>
        <dbReference type="ARBA" id="ARBA00023157"/>
    </source>
</evidence>
<accession>A0AA39GBH8</accession>
<evidence type="ECO:0000256" key="6">
    <source>
        <dbReference type="SAM" id="SignalP"/>
    </source>
</evidence>
<dbReference type="GO" id="GO:0005576">
    <property type="term" value="C:extracellular region"/>
    <property type="evidence" value="ECO:0007669"/>
    <property type="project" value="UniProtKB-SubCell"/>
</dbReference>
<dbReference type="Proteomes" id="UP001175261">
    <property type="component" value="Unassembled WGS sequence"/>
</dbReference>
<sequence length="150" mass="15656">MHAASALLAIFTASAAAFPATRNVPSENIDIADFTVRKTQAAGSEDKTIESVSFKLSGDDAKDLLCSASEPGLPSKVLTCGESKYRFVLQDGTDGYEFGLTIYHELGPAVGFWGEGVVPTYCHAGGNGVNDFVCSETGPTTIVITNGATE</sequence>
<gene>
    <name evidence="8" type="ORF">NLU13_8100</name>
</gene>
<dbReference type="Pfam" id="PF16541">
    <property type="entry name" value="AltA1"/>
    <property type="match status" value="1"/>
</dbReference>
<dbReference type="PROSITE" id="PS51895">
    <property type="entry name" value="AA1"/>
    <property type="match status" value="1"/>
</dbReference>
<evidence type="ECO:0000256" key="2">
    <source>
        <dbReference type="ARBA" id="ARBA00022525"/>
    </source>
</evidence>
<feature type="domain" description="AA1-like" evidence="7">
    <location>
        <begin position="24"/>
        <end position="147"/>
    </location>
</feature>
<keyword evidence="2" id="KW-0964">Secreted</keyword>
<dbReference type="EMBL" id="JAPDFR010000008">
    <property type="protein sequence ID" value="KAK0384011.1"/>
    <property type="molecule type" value="Genomic_DNA"/>
</dbReference>
<dbReference type="CDD" id="cd12798">
    <property type="entry name" value="Alt_A1"/>
    <property type="match status" value="1"/>
</dbReference>